<dbReference type="EMBL" id="LS974623">
    <property type="protein sequence ID" value="CAG7901188.1"/>
    <property type="molecule type" value="Genomic_DNA"/>
</dbReference>
<dbReference type="AlphaFoldDB" id="A0A8D9HK24"/>
<dbReference type="Gramene" id="A07p08320.2_BraZ1">
    <property type="protein sequence ID" value="A07p08320.2_BraZ1.CDS.1"/>
    <property type="gene ID" value="A07g08320.2_BraZ1"/>
</dbReference>
<gene>
    <name evidence="1" type="ORF">BRAPAZ1V2_A07P08320.2</name>
</gene>
<evidence type="ECO:0000313" key="2">
    <source>
        <dbReference type="Proteomes" id="UP000694005"/>
    </source>
</evidence>
<dbReference type="Proteomes" id="UP000694005">
    <property type="component" value="Chromosome A07"/>
</dbReference>
<accession>A0A8D9HK24</accession>
<name>A0A8D9HK24_BRACM</name>
<evidence type="ECO:0000313" key="1">
    <source>
        <dbReference type="EMBL" id="CAG7901188.1"/>
    </source>
</evidence>
<proteinExistence type="predicted"/>
<protein>
    <submittedName>
        <fullName evidence="1">Uncharacterized protein</fullName>
    </submittedName>
</protein>
<sequence>MIFRAIHPFLQMLSSFLFLEFLLFTSVIHCADLLFYSFFSCKCVLSITVKHSLF</sequence>
<reference evidence="1 2" key="1">
    <citation type="submission" date="2021-07" db="EMBL/GenBank/DDBJ databases">
        <authorList>
            <consortium name="Genoscope - CEA"/>
            <person name="William W."/>
        </authorList>
    </citation>
    <scope>NUCLEOTIDE SEQUENCE [LARGE SCALE GENOMIC DNA]</scope>
</reference>
<organism evidence="1 2">
    <name type="scientific">Brassica campestris</name>
    <name type="common">Field mustard</name>
    <dbReference type="NCBI Taxonomy" id="3711"/>
    <lineage>
        <taxon>Eukaryota</taxon>
        <taxon>Viridiplantae</taxon>
        <taxon>Streptophyta</taxon>
        <taxon>Embryophyta</taxon>
        <taxon>Tracheophyta</taxon>
        <taxon>Spermatophyta</taxon>
        <taxon>Magnoliopsida</taxon>
        <taxon>eudicotyledons</taxon>
        <taxon>Gunneridae</taxon>
        <taxon>Pentapetalae</taxon>
        <taxon>rosids</taxon>
        <taxon>malvids</taxon>
        <taxon>Brassicales</taxon>
        <taxon>Brassicaceae</taxon>
        <taxon>Brassiceae</taxon>
        <taxon>Brassica</taxon>
    </lineage>
</organism>